<dbReference type="EMBL" id="KN823430">
    <property type="protein sequence ID" value="KIO17097.1"/>
    <property type="molecule type" value="Genomic_DNA"/>
</dbReference>
<dbReference type="Pfam" id="PF24764">
    <property type="entry name" value="rva_4"/>
    <property type="match status" value="1"/>
</dbReference>
<organism evidence="3 4">
    <name type="scientific">Tulasnella calospora MUT 4182</name>
    <dbReference type="NCBI Taxonomy" id="1051891"/>
    <lineage>
        <taxon>Eukaryota</taxon>
        <taxon>Fungi</taxon>
        <taxon>Dikarya</taxon>
        <taxon>Basidiomycota</taxon>
        <taxon>Agaricomycotina</taxon>
        <taxon>Agaricomycetes</taxon>
        <taxon>Cantharellales</taxon>
        <taxon>Tulasnellaceae</taxon>
        <taxon>Tulasnella</taxon>
    </lineage>
</organism>
<dbReference type="Proteomes" id="UP000054248">
    <property type="component" value="Unassembled WGS sequence"/>
</dbReference>
<reference evidence="3" key="3">
    <citation type="submission" date="2015-02" db="EMBL/GenBank/DDBJ databases">
        <title>Evolutionary Origins and Diversification of the Mycorrhizal Mutualists.</title>
        <authorList>
            <consortium name="DOE Joint Genome Institute"/>
            <consortium name="Mycorrhizal Genomics Consortium"/>
            <person name="Kohler A."/>
            <person name="Kuo A."/>
            <person name="Nagy L.G."/>
            <person name="Floudas D."/>
            <person name="Copeland A."/>
            <person name="Barry K.W."/>
            <person name="Cichocki N."/>
            <person name="Veneault-Fourrey C."/>
            <person name="LaButti K."/>
            <person name="Lindquist E.A."/>
            <person name="Lipzen A."/>
            <person name="Lundell T."/>
            <person name="Morin E."/>
            <person name="Murat C."/>
            <person name="Riley R."/>
            <person name="Ohm R."/>
            <person name="Sun H."/>
            <person name="Tunlid A."/>
            <person name="Henrissat B."/>
            <person name="Grigoriev I.V."/>
            <person name="Hibbett D.S."/>
            <person name="Martin F."/>
        </authorList>
    </citation>
    <scope>NUCLEOTIDE SEQUENCE</scope>
    <source>
        <strain evidence="3">MUT 4182</strain>
    </source>
</reference>
<keyword evidence="4" id="KW-1185">Reference proteome</keyword>
<dbReference type="OrthoDB" id="2686689at2759"/>
<dbReference type="STRING" id="1051891.A0A0C3L6C1"/>
<reference evidence="4" key="2">
    <citation type="submission" date="2015-01" db="EMBL/GenBank/DDBJ databases">
        <title>Evolutionary Origins and Diversification of the Mycorrhizal Mutualists.</title>
        <authorList>
            <consortium name="DOE Joint Genome Institute"/>
            <consortium name="Mycorrhizal Genomics Consortium"/>
            <person name="Kohler A."/>
            <person name="Kuo A."/>
            <person name="Nagy L.G."/>
            <person name="Floudas D."/>
            <person name="Copeland A."/>
            <person name="Barry K.W."/>
            <person name="Cichocki N."/>
            <person name="Veneault-Fourrey C."/>
            <person name="LaButti K."/>
            <person name="Lindquist E.A."/>
            <person name="Lipzen A."/>
            <person name="Lundell T."/>
            <person name="Morin E."/>
            <person name="Murat C."/>
            <person name="Riley R."/>
            <person name="Ohm R."/>
            <person name="Sun H."/>
            <person name="Tunlid A."/>
            <person name="Henrissat B."/>
            <person name="Grigoriev I.V."/>
            <person name="Hibbett D.S."/>
            <person name="Martin F."/>
        </authorList>
    </citation>
    <scope>NUCLEOTIDE SEQUENCE [LARGE SCALE GENOMIC DNA]</scope>
    <source>
        <strain evidence="2 4">MUT 4182</strain>
    </source>
</reference>
<proteinExistence type="predicted"/>
<dbReference type="AlphaFoldDB" id="A0A0C3L6C1"/>
<name>A0A0C3L6C1_9AGAM</name>
<dbReference type="PANTHER" id="PTHR46791:SF5">
    <property type="entry name" value="CLR5 DOMAIN-CONTAINING PROTEIN-RELATED"/>
    <property type="match status" value="1"/>
</dbReference>
<accession>A0A0C3L6C1</accession>
<feature type="non-terminal residue" evidence="3">
    <location>
        <position position="1"/>
    </location>
</feature>
<evidence type="ECO:0000259" key="1">
    <source>
        <dbReference type="Pfam" id="PF24764"/>
    </source>
</evidence>
<dbReference type="HOGENOM" id="CLU_177206_0_0_1"/>
<sequence length="82" mass="9622">SGLRYAMGFIRRKNIRIQRQRIADSLKRIGGLSATLRKRNVIKRRAYKVSRPNALWHCDGHHKLIRWGIVLHGFIDGYSRLV</sequence>
<protein>
    <recommendedName>
        <fullName evidence="1">Integrase core domain-containing protein</fullName>
    </recommendedName>
</protein>
<feature type="non-terminal residue" evidence="3">
    <location>
        <position position="82"/>
    </location>
</feature>
<evidence type="ECO:0000313" key="2">
    <source>
        <dbReference type="EMBL" id="KIO16538.1"/>
    </source>
</evidence>
<evidence type="ECO:0000313" key="3">
    <source>
        <dbReference type="EMBL" id="KIO17097.1"/>
    </source>
</evidence>
<reference evidence="3 4" key="1">
    <citation type="submission" date="2014-04" db="EMBL/GenBank/DDBJ databases">
        <authorList>
            <consortium name="DOE Joint Genome Institute"/>
            <person name="Kuo A."/>
            <person name="Girlanda M."/>
            <person name="Perotto S."/>
            <person name="Kohler A."/>
            <person name="Nagy L.G."/>
            <person name="Floudas D."/>
            <person name="Copeland A."/>
            <person name="Barry K.W."/>
            <person name="Cichocki N."/>
            <person name="Veneault-Fourrey C."/>
            <person name="LaButti K."/>
            <person name="Lindquist E.A."/>
            <person name="Lipzen A."/>
            <person name="Lundell T."/>
            <person name="Morin E."/>
            <person name="Murat C."/>
            <person name="Sun H."/>
            <person name="Tunlid A."/>
            <person name="Henrissat B."/>
            <person name="Grigoriev I.V."/>
            <person name="Hibbett D.S."/>
            <person name="Martin F."/>
            <person name="Nordberg H.P."/>
            <person name="Cantor M.N."/>
            <person name="Hua S.X."/>
        </authorList>
    </citation>
    <scope>NUCLEOTIDE SEQUENCE [LARGE SCALE GENOMIC DNA]</scope>
    <source>
        <strain evidence="3 4">MUT 4182</strain>
    </source>
</reference>
<dbReference type="InterPro" id="IPR058913">
    <property type="entry name" value="Integrase_dom_put"/>
</dbReference>
<dbReference type="PANTHER" id="PTHR46791">
    <property type="entry name" value="EXPRESSED PROTEIN"/>
    <property type="match status" value="1"/>
</dbReference>
<evidence type="ECO:0000313" key="4">
    <source>
        <dbReference type="Proteomes" id="UP000054248"/>
    </source>
</evidence>
<feature type="domain" description="Integrase core" evidence="1">
    <location>
        <begin position="47"/>
        <end position="82"/>
    </location>
</feature>
<dbReference type="EMBL" id="KN823539">
    <property type="protein sequence ID" value="KIO16538.1"/>
    <property type="molecule type" value="Genomic_DNA"/>
</dbReference>
<gene>
    <name evidence="2" type="ORF">M407DRAFT_50794</name>
    <name evidence="3" type="ORF">M407DRAFT_51805</name>
</gene>